<evidence type="ECO:0000256" key="2">
    <source>
        <dbReference type="ARBA" id="ARBA00023015"/>
    </source>
</evidence>
<organism evidence="7 8">
    <name type="scientific">Williamsia deligens</name>
    <dbReference type="NCBI Taxonomy" id="321325"/>
    <lineage>
        <taxon>Bacteria</taxon>
        <taxon>Bacillati</taxon>
        <taxon>Actinomycetota</taxon>
        <taxon>Actinomycetes</taxon>
        <taxon>Mycobacteriales</taxon>
        <taxon>Nocardiaceae</taxon>
        <taxon>Williamsia</taxon>
    </lineage>
</organism>
<dbReference type="Proteomes" id="UP001597068">
    <property type="component" value="Unassembled WGS sequence"/>
</dbReference>
<dbReference type="RefSeq" id="WP_253648042.1">
    <property type="nucleotide sequence ID" value="NZ_BAAAMO010000001.1"/>
</dbReference>
<dbReference type="SUPFAM" id="SSF48498">
    <property type="entry name" value="Tetracyclin repressor-like, C-terminal domain"/>
    <property type="match status" value="1"/>
</dbReference>
<evidence type="ECO:0000256" key="5">
    <source>
        <dbReference type="PROSITE-ProRule" id="PRU00335"/>
    </source>
</evidence>
<dbReference type="PRINTS" id="PR00455">
    <property type="entry name" value="HTHTETR"/>
</dbReference>
<dbReference type="PROSITE" id="PS50977">
    <property type="entry name" value="HTH_TETR_2"/>
    <property type="match status" value="1"/>
</dbReference>
<keyword evidence="2" id="KW-0805">Transcription regulation</keyword>
<protein>
    <submittedName>
        <fullName evidence="7">TetR/AcrR family transcriptional regulator</fullName>
    </submittedName>
</protein>
<evidence type="ECO:0000256" key="4">
    <source>
        <dbReference type="ARBA" id="ARBA00023163"/>
    </source>
</evidence>
<reference evidence="8" key="1">
    <citation type="journal article" date="2019" name="Int. J. Syst. Evol. Microbiol.">
        <title>The Global Catalogue of Microorganisms (GCM) 10K type strain sequencing project: providing services to taxonomists for standard genome sequencing and annotation.</title>
        <authorList>
            <consortium name="The Broad Institute Genomics Platform"/>
            <consortium name="The Broad Institute Genome Sequencing Center for Infectious Disease"/>
            <person name="Wu L."/>
            <person name="Ma J."/>
        </authorList>
    </citation>
    <scope>NUCLEOTIDE SEQUENCE [LARGE SCALE GENOMIC DNA]</scope>
    <source>
        <strain evidence="8">CCUG 50873</strain>
    </source>
</reference>
<dbReference type="Gene3D" id="1.10.357.10">
    <property type="entry name" value="Tetracycline Repressor, domain 2"/>
    <property type="match status" value="1"/>
</dbReference>
<keyword evidence="3 5" id="KW-0238">DNA-binding</keyword>
<comment type="caution">
    <text evidence="7">The sequence shown here is derived from an EMBL/GenBank/DDBJ whole genome shotgun (WGS) entry which is preliminary data.</text>
</comment>
<evidence type="ECO:0000256" key="3">
    <source>
        <dbReference type="ARBA" id="ARBA00023125"/>
    </source>
</evidence>
<dbReference type="PANTHER" id="PTHR30055">
    <property type="entry name" value="HTH-TYPE TRANSCRIPTIONAL REGULATOR RUTR"/>
    <property type="match status" value="1"/>
</dbReference>
<dbReference type="InterPro" id="IPR001647">
    <property type="entry name" value="HTH_TetR"/>
</dbReference>
<sequence length="209" mass="23196">MTRADPRRRVRRADVREAIIASARVVFAERGYDGASIDRVAEHAGFTKGAVYSNFSTKDELFDALIDAEIGNRIDAVTAMLGSERDAVALARAGGQVSRLIGDRLSTAMRADPQWQLLFLEHWIRTVRKPDSHGDFVDFRRRLRARIEESIRQFWPEDQRRGASVGDLSIAALALSNGLAIESMIDPDAVPDDLFGRLLAKMAETRSGA</sequence>
<keyword evidence="1" id="KW-0678">Repressor</keyword>
<evidence type="ECO:0000313" key="8">
    <source>
        <dbReference type="Proteomes" id="UP001597068"/>
    </source>
</evidence>
<evidence type="ECO:0000259" key="6">
    <source>
        <dbReference type="PROSITE" id="PS50977"/>
    </source>
</evidence>
<evidence type="ECO:0000313" key="7">
    <source>
        <dbReference type="EMBL" id="MFD0927539.1"/>
    </source>
</evidence>
<dbReference type="PANTHER" id="PTHR30055:SF241">
    <property type="entry name" value="TRANSCRIPTIONAL REGULATORY PROTEIN"/>
    <property type="match status" value="1"/>
</dbReference>
<dbReference type="InterPro" id="IPR009057">
    <property type="entry name" value="Homeodomain-like_sf"/>
</dbReference>
<dbReference type="InterPro" id="IPR050109">
    <property type="entry name" value="HTH-type_TetR-like_transc_reg"/>
</dbReference>
<proteinExistence type="predicted"/>
<keyword evidence="4" id="KW-0804">Transcription</keyword>
<accession>A0ABW3GFP7</accession>
<dbReference type="EMBL" id="JBHTIL010000006">
    <property type="protein sequence ID" value="MFD0927539.1"/>
    <property type="molecule type" value="Genomic_DNA"/>
</dbReference>
<dbReference type="InterPro" id="IPR036271">
    <property type="entry name" value="Tet_transcr_reg_TetR-rel_C_sf"/>
</dbReference>
<gene>
    <name evidence="7" type="ORF">ACFQ04_17500</name>
</gene>
<dbReference type="SUPFAM" id="SSF46689">
    <property type="entry name" value="Homeodomain-like"/>
    <property type="match status" value="1"/>
</dbReference>
<dbReference type="Pfam" id="PF13977">
    <property type="entry name" value="TetR_C_6"/>
    <property type="match status" value="1"/>
</dbReference>
<feature type="domain" description="HTH tetR-type" evidence="6">
    <location>
        <begin position="13"/>
        <end position="73"/>
    </location>
</feature>
<dbReference type="InterPro" id="IPR039538">
    <property type="entry name" value="BetI_C"/>
</dbReference>
<evidence type="ECO:0000256" key="1">
    <source>
        <dbReference type="ARBA" id="ARBA00022491"/>
    </source>
</evidence>
<feature type="DNA-binding region" description="H-T-H motif" evidence="5">
    <location>
        <begin position="36"/>
        <end position="55"/>
    </location>
</feature>
<keyword evidence="8" id="KW-1185">Reference proteome</keyword>
<name>A0ABW3GFP7_9NOCA</name>
<dbReference type="Pfam" id="PF00440">
    <property type="entry name" value="TetR_N"/>
    <property type="match status" value="1"/>
</dbReference>